<dbReference type="PANTHER" id="PTHR38033">
    <property type="entry name" value="MEMBRANE PROTEIN-RELATED"/>
    <property type="match status" value="1"/>
</dbReference>
<proteinExistence type="predicted"/>
<keyword evidence="5" id="KW-1185">Reference proteome</keyword>
<dbReference type="Gene3D" id="1.25.40.590">
    <property type="entry name" value="Type IV / VI secretion system, DotU"/>
    <property type="match status" value="1"/>
</dbReference>
<dbReference type="InterPro" id="IPR017732">
    <property type="entry name" value="T4/T6SS_DotU"/>
</dbReference>
<dbReference type="EMBL" id="NDXW01000001">
    <property type="protein sequence ID" value="RDH42258.1"/>
    <property type="molecule type" value="Genomic_DNA"/>
</dbReference>
<feature type="region of interest" description="Disordered" evidence="1">
    <location>
        <begin position="294"/>
        <end position="332"/>
    </location>
</feature>
<evidence type="ECO:0000313" key="5">
    <source>
        <dbReference type="Proteomes" id="UP000257039"/>
    </source>
</evidence>
<feature type="domain" description="Type IV / VI secretion system DotU" evidence="3">
    <location>
        <begin position="65"/>
        <end position="266"/>
    </location>
</feature>
<feature type="region of interest" description="Disordered" evidence="1">
    <location>
        <begin position="1"/>
        <end position="39"/>
    </location>
</feature>
<accession>A0A4P9VGI4</accession>
<feature type="compositionally biased region" description="Basic and acidic residues" evidence="1">
    <location>
        <begin position="294"/>
        <end position="316"/>
    </location>
</feature>
<dbReference type="Pfam" id="PF09850">
    <property type="entry name" value="DotU"/>
    <property type="match status" value="1"/>
</dbReference>
<feature type="compositionally biased region" description="Low complexity" evidence="1">
    <location>
        <begin position="28"/>
        <end position="39"/>
    </location>
</feature>
<dbReference type="NCBIfam" id="TIGR03349">
    <property type="entry name" value="IV_VI_DotU"/>
    <property type="match status" value="1"/>
</dbReference>
<comment type="caution">
    <text evidence="4">The sequence shown here is derived from an EMBL/GenBank/DDBJ whole genome shotgun (WGS) entry which is preliminary data.</text>
</comment>
<name>A0A4P9VGI4_9GAMM</name>
<reference evidence="4 5" key="1">
    <citation type="submission" date="2017-04" db="EMBL/GenBank/DDBJ databases">
        <title>Draft genome sequence of Zooshikella ganghwensis VG4 isolated from Red Sea sediments.</title>
        <authorList>
            <person name="Rehman Z."/>
            <person name="Alam I."/>
            <person name="Kamau A."/>
            <person name="Bajic V."/>
            <person name="Leiknes T."/>
        </authorList>
    </citation>
    <scope>NUCLEOTIDE SEQUENCE [LARGE SCALE GENOMIC DNA]</scope>
    <source>
        <strain evidence="4 5">VG4</strain>
    </source>
</reference>
<dbReference type="RefSeq" id="WP_094785787.1">
    <property type="nucleotide sequence ID" value="NZ_NDXW01000001.1"/>
</dbReference>
<evidence type="ECO:0000313" key="4">
    <source>
        <dbReference type="EMBL" id="RDH42258.1"/>
    </source>
</evidence>
<dbReference type="InterPro" id="IPR038522">
    <property type="entry name" value="T4/T6SS_DotU_sf"/>
</dbReference>
<keyword evidence="2" id="KW-1133">Transmembrane helix</keyword>
<organism evidence="4 5">
    <name type="scientific">Zooshikella ganghwensis</name>
    <dbReference type="NCBI Taxonomy" id="202772"/>
    <lineage>
        <taxon>Bacteria</taxon>
        <taxon>Pseudomonadati</taxon>
        <taxon>Pseudomonadota</taxon>
        <taxon>Gammaproteobacteria</taxon>
        <taxon>Oceanospirillales</taxon>
        <taxon>Zooshikellaceae</taxon>
        <taxon>Zooshikella</taxon>
    </lineage>
</organism>
<sequence>MDGYDSDKTVVNFQHGGRPVKPTPGRRSSSAQEGASYSSYQQAPQSFSQQWQQAQAGKLTGVNNLVNSASTLINMAIRLRNLAHHENIQELRSYLVQEIKQFELKNRQRQAPEETINAARYVLCTFLDEIIALTPWGGHAEWSKHSLLSIFHNETWGGEKFFILLDRLRADGYRHQDLLELMFIIISLGFEGKYRVIERGNVKLEELRDDLYRQLRMVRGDYERELSTRWQGVQDRRNALIRYVPLWVVGALGAVIVLAMYSGFAYFLNEESVALRKDYTALIDPAAEEFAKDLELSSTAQEEKKNKEEPQIKETAEDTEESSADTDNKDAD</sequence>
<dbReference type="PANTHER" id="PTHR38033:SF1">
    <property type="entry name" value="DOTU FAMILY TYPE IV_VI SECRETION SYSTEM PROTEIN"/>
    <property type="match status" value="1"/>
</dbReference>
<keyword evidence="2" id="KW-0812">Transmembrane</keyword>
<evidence type="ECO:0000256" key="1">
    <source>
        <dbReference type="SAM" id="MobiDB-lite"/>
    </source>
</evidence>
<gene>
    <name evidence="4" type="ORF">B9G39_01700</name>
</gene>
<protein>
    <submittedName>
        <fullName evidence="4">DotU family type IV/VI secretion system protein</fullName>
    </submittedName>
</protein>
<dbReference type="NCBIfam" id="NF038228">
    <property type="entry name" value="IcmH_DotU_IVB"/>
    <property type="match status" value="1"/>
</dbReference>
<feature type="transmembrane region" description="Helical" evidence="2">
    <location>
        <begin position="244"/>
        <end position="268"/>
    </location>
</feature>
<keyword evidence="2" id="KW-0472">Membrane</keyword>
<evidence type="ECO:0000259" key="3">
    <source>
        <dbReference type="Pfam" id="PF09850"/>
    </source>
</evidence>
<dbReference type="AlphaFoldDB" id="A0A4P9VGI4"/>
<evidence type="ECO:0000256" key="2">
    <source>
        <dbReference type="SAM" id="Phobius"/>
    </source>
</evidence>
<dbReference type="Proteomes" id="UP000257039">
    <property type="component" value="Unassembled WGS sequence"/>
</dbReference>